<evidence type="ECO:0000313" key="2">
    <source>
        <dbReference type="Proteomes" id="UP000199372"/>
    </source>
</evidence>
<organism evidence="1 2">
    <name type="scientific">Palleronia pelagia</name>
    <dbReference type="NCBI Taxonomy" id="387096"/>
    <lineage>
        <taxon>Bacteria</taxon>
        <taxon>Pseudomonadati</taxon>
        <taxon>Pseudomonadota</taxon>
        <taxon>Alphaproteobacteria</taxon>
        <taxon>Rhodobacterales</taxon>
        <taxon>Roseobacteraceae</taxon>
        <taxon>Palleronia</taxon>
    </lineage>
</organism>
<dbReference type="GO" id="GO:0015774">
    <property type="term" value="P:polysaccharide transport"/>
    <property type="evidence" value="ECO:0007669"/>
    <property type="project" value="InterPro"/>
</dbReference>
<protein>
    <submittedName>
        <fullName evidence="1">Capsular polysaccharide export protein</fullName>
    </submittedName>
</protein>
<dbReference type="EMBL" id="FOCM01000011">
    <property type="protein sequence ID" value="SEO07498.1"/>
    <property type="molecule type" value="Genomic_DNA"/>
</dbReference>
<dbReference type="CDD" id="cd16439">
    <property type="entry name" value="beta_Kdo_transferase_KpsC_2"/>
    <property type="match status" value="1"/>
</dbReference>
<reference evidence="2" key="1">
    <citation type="submission" date="2016-10" db="EMBL/GenBank/DDBJ databases">
        <authorList>
            <person name="Varghese N."/>
            <person name="Submissions S."/>
        </authorList>
    </citation>
    <scope>NUCLEOTIDE SEQUENCE [LARGE SCALE GENOMIC DNA]</scope>
    <source>
        <strain evidence="2">DSM 26893</strain>
    </source>
</reference>
<gene>
    <name evidence="1" type="ORF">SAMN04488011_11153</name>
</gene>
<accession>A0A1H8LRK0</accession>
<dbReference type="CDD" id="cd16440">
    <property type="entry name" value="beta_Kdo_transferase_KpsC_1"/>
    <property type="match status" value="1"/>
</dbReference>
<name>A0A1H8LRK0_9RHOB</name>
<proteinExistence type="predicted"/>
<evidence type="ECO:0000313" key="1">
    <source>
        <dbReference type="EMBL" id="SEO07498.1"/>
    </source>
</evidence>
<dbReference type="InterPro" id="IPR007833">
    <property type="entry name" value="Capsule_polysaccharide_synth"/>
</dbReference>
<dbReference type="GO" id="GO:0000271">
    <property type="term" value="P:polysaccharide biosynthetic process"/>
    <property type="evidence" value="ECO:0007669"/>
    <property type="project" value="InterPro"/>
</dbReference>
<sequence length="671" mass="73220">MADGPSERGQRLFAYNGGFLNARVRRILTLAGLRLTTGLPGDGDAVAMWGRSPTAHRGEAMAARYGVPLVRVEDAFLRSLHPGRTGAPPLGLLLDRSGVHFDSSQPSDLETMLASAALDDTVLLDRARDVIDRLRRDHLTKYCAVDPDLPLPDPGYVLVVDQTRGDASITHGAGSEELFAEMLAFARIENPGARIVIKTHPETIQGFRDGHFSEKDKDGKTTLLDTPVSPWSLLEGAVAVYAVTSQMGFEAILAGHRPRIFGQPFYGGWGLTQDENPQPRRERKLTRAQLVAGALIEYPLWYDPHRDRLCEIEDTLDALAAEARAWREDRHGWVAGGMRLWKRGPLQQVFGRHRAMVFEPNPDRLIPRADETGRRVMCWAGKLPPSLATAAIHRVEDGLLRSRGLGADLVPPLSLVVDPEGIYYDPTRPSRLEHLIARSVELKPAEVERARRLIARLTAEGLTKYNIGSNALPDLPRDRHVILVPGQVADDASIRLGTDAVSDNAALLARTRAENPDAFLVYKPHPDVEPGLREGAIPAEDADLVLAGTDAAALLRAVDAVWTMTSTVGFEALLRGVPVTCLGTPFYAGWGLTTDLGRVPARRVARPSLAQLVHAVLIGYPRYHDPVTGTPCPVEVAVDRLAAGKALPRSPLNRLLAKAQGALASQAHLWR</sequence>
<dbReference type="Proteomes" id="UP000199372">
    <property type="component" value="Unassembled WGS sequence"/>
</dbReference>
<keyword evidence="2" id="KW-1185">Reference proteome</keyword>
<dbReference type="Pfam" id="PF05159">
    <property type="entry name" value="Capsule_synth"/>
    <property type="match status" value="3"/>
</dbReference>
<dbReference type="AlphaFoldDB" id="A0A1H8LRK0"/>
<dbReference type="RefSeq" id="WP_236737123.1">
    <property type="nucleotide sequence ID" value="NZ_FOCM01000011.1"/>
</dbReference>